<reference evidence="1" key="2">
    <citation type="journal article" date="2004" name="Mol. Biol. Evol.">
        <title>The complete mitochondrial DNA sequence of the green alga Pseudendoclonium akinetum (Ulvophyceae) highlights distinctive evolutionary trends in the chlorophyta and suggests a sister-group relationship between the Ulvophyceae and Chlorophyceae.</title>
        <authorList>
            <person name="Pombert J.F."/>
            <person name="Otis C."/>
            <person name="Lemieux C."/>
            <person name="Turmel M."/>
        </authorList>
    </citation>
    <scope>NUCLEOTIDE SEQUENCE</scope>
    <source>
        <strain evidence="1">UTEX 1912</strain>
    </source>
</reference>
<accession>Q6UVV7</accession>
<proteinExistence type="predicted"/>
<dbReference type="AlphaFoldDB" id="Q6UVV7"/>
<sequence length="435" mass="48445">MIYTISQHKINTQCLNEYSKSLSEVKSNRPKNNLSSKIKKGLNGLPTCLKGPRRSFAAIKHCKLPTPLPQPLLFCQEKFANVNEQINPYKNDLYSEKAAVASLPQSRSNELTFSSCNQTAIQLLTSPFVLQSYSKVRGKILRKILLSHFTIGNKAIKQGNAVMEEQLQTANLFSGALLFSREDLAFINLRSLLSSLLKALHVCSFATLNNKRIIFVGDPQPLAQEHHQRLLSCFIGSQVKAFTTRITELLPPLPDSLGKSSCLNPKHSFQIGSKAANPKVATPSLQISRLRKQVGQHLAVNDRTGDGIGGKGKVISPFVDFSSLHSQTKLSEQAKAAASKWTKKAPNLPLPLLPKGLANENGQVLLLEEQRPKTIGYKPNQGFKKRELHNKHYLSVNRLTDDLQLCCKLRLRQKVEKAALKNNFNIPIKTRKQFA</sequence>
<dbReference type="EMBL" id="AY359242">
    <property type="protein sequence ID" value="AAQ18718.1"/>
    <property type="molecule type" value="Genomic_DNA"/>
</dbReference>
<geneLocation type="mitochondrion" evidence="1"/>
<name>Q6UVV7_TUPAK</name>
<evidence type="ECO:0000313" key="1">
    <source>
        <dbReference type="EMBL" id="AAQ18718.1"/>
    </source>
</evidence>
<protein>
    <submittedName>
        <fullName evidence="1">Uncharacterized protein</fullName>
    </submittedName>
</protein>
<dbReference type="RefSeq" id="YP_025758.1">
    <property type="nucleotide sequence ID" value="NC_005926.1"/>
</dbReference>
<reference evidence="1" key="1">
    <citation type="submission" date="2003-08" db="EMBL/GenBank/DDBJ databases">
        <authorList>
            <person name="Pombert J.-F."/>
            <person name="Otis C."/>
            <person name="Lemieux C."/>
            <person name="Turmel M."/>
        </authorList>
    </citation>
    <scope>NUCLEOTIDE SEQUENCE</scope>
    <source>
        <strain evidence="1">UTEX 1912</strain>
    </source>
</reference>
<keyword evidence="1" id="KW-0496">Mitochondrion</keyword>
<organism evidence="1">
    <name type="scientific">Tupiella akineta</name>
    <name type="common">Green alga</name>
    <name type="synonym">Pseudendoclonium akinetum</name>
    <dbReference type="NCBI Taxonomy" id="160070"/>
    <lineage>
        <taxon>Eukaryota</taxon>
        <taxon>Viridiplantae</taxon>
        <taxon>Chlorophyta</taxon>
        <taxon>core chlorophytes</taxon>
        <taxon>Ulvophyceae</taxon>
        <taxon>OUU clade</taxon>
        <taxon>Ulotrichales</taxon>
        <taxon>Tupiellaceae</taxon>
        <taxon>Tupiella</taxon>
    </lineage>
</organism>
<gene>
    <name evidence="1" type="primary">orf435</name>
</gene>
<dbReference type="GeneID" id="2847066"/>